<dbReference type="EMBL" id="CP002217">
    <property type="protein sequence ID" value="ADN57444.1"/>
    <property type="molecule type" value="Genomic_DNA"/>
</dbReference>
<dbReference type="KEGG" id="bgf:BC1003_1473"/>
<dbReference type="HOGENOM" id="CLU_899186_0_0_4"/>
<accession>E1T674</accession>
<dbReference type="AlphaFoldDB" id="E1T674"/>
<name>E1T674_BURSG</name>
<protein>
    <submittedName>
        <fullName evidence="1">Uncharacterized protein</fullName>
    </submittedName>
</protein>
<organism evidence="1">
    <name type="scientific">Burkholderia sp. (strain CCGE1003)</name>
    <dbReference type="NCBI Taxonomy" id="640512"/>
    <lineage>
        <taxon>Bacteria</taxon>
        <taxon>Pseudomonadati</taxon>
        <taxon>Pseudomonadota</taxon>
        <taxon>Betaproteobacteria</taxon>
        <taxon>Burkholderiales</taxon>
        <taxon>Burkholderiaceae</taxon>
        <taxon>Burkholderia</taxon>
    </lineage>
</organism>
<reference evidence="1" key="1">
    <citation type="submission" date="2010-09" db="EMBL/GenBank/DDBJ databases">
        <title>Complete sequence of chromosome1 of Burkholderia sp. CCGE1003.</title>
        <authorList>
            <consortium name="US DOE Joint Genome Institute"/>
            <person name="Lucas S."/>
            <person name="Copeland A."/>
            <person name="Lapidus A."/>
            <person name="Cheng J.-F."/>
            <person name="Bruce D."/>
            <person name="Goodwin L."/>
            <person name="Pitluck S."/>
            <person name="Daligault H."/>
            <person name="Davenport K."/>
            <person name="Detter J.C."/>
            <person name="Han C."/>
            <person name="Tapia R."/>
            <person name="Land M."/>
            <person name="Hauser L."/>
            <person name="Jeffries C."/>
            <person name="Kyrpides N."/>
            <person name="Ivanova N."/>
            <person name="Ovchinnikova G."/>
            <person name="Martinez-Romero E."/>
            <person name="Rogel M.A."/>
            <person name="Auchtung J."/>
            <person name="Tiedje J.M."/>
            <person name="Woyke T."/>
        </authorList>
    </citation>
    <scope>NUCLEOTIDE SEQUENCE</scope>
    <source>
        <strain evidence="1">CCGE1003</strain>
    </source>
</reference>
<sequence length="309" mass="35025">MSSLPYLYSFNGLPPLFPGHQSFASVNGGNPALEYQSIDQFLADRGIKPATYARYSVQREIVRRFMGSPGWPMDKDQQLSFVRAVIDLGMIWAVIATYRGVRKLPGDFRTALFRDDAGTPAGASSKGRDTLAEYYASARFKAAGCFVRREEPDIMCSFRGEEFGLAVKRFKPDNLERHVRKARDQIEKTKRPGVIVLDITQSCPMIHTPFHGTLEQLRAERDAWVDQHFFLPMRRNSKAWRLDQRKIPYVVCFHHCAGFLTDGSIARVSFMGNSGMLPLQKPSWRESAMIQTVHEAIEYARATLPEATP</sequence>
<gene>
    <name evidence="1" type="ordered locus">BC1003_1473</name>
</gene>
<proteinExistence type="predicted"/>
<evidence type="ECO:0000313" key="1">
    <source>
        <dbReference type="EMBL" id="ADN57444.1"/>
    </source>
</evidence>